<feature type="compositionally biased region" description="Low complexity" evidence="1">
    <location>
        <begin position="690"/>
        <end position="705"/>
    </location>
</feature>
<feature type="compositionally biased region" description="Low complexity" evidence="1">
    <location>
        <begin position="560"/>
        <end position="569"/>
    </location>
</feature>
<evidence type="ECO:0000313" key="4">
    <source>
        <dbReference type="Proteomes" id="UP000008827"/>
    </source>
</evidence>
<feature type="compositionally biased region" description="Polar residues" evidence="1">
    <location>
        <begin position="343"/>
        <end position="366"/>
    </location>
</feature>
<accession>K7K5R0</accession>
<feature type="compositionally biased region" description="Polar residues" evidence="1">
    <location>
        <begin position="457"/>
        <end position="482"/>
    </location>
</feature>
<feature type="compositionally biased region" description="Polar residues" evidence="1">
    <location>
        <begin position="662"/>
        <end position="674"/>
    </location>
</feature>
<feature type="compositionally biased region" description="Basic and acidic residues" evidence="1">
    <location>
        <begin position="369"/>
        <end position="382"/>
    </location>
</feature>
<feature type="compositionally biased region" description="Polar residues" evidence="1">
    <location>
        <begin position="204"/>
        <end position="213"/>
    </location>
</feature>
<keyword evidence="4" id="KW-1185">Reference proteome</keyword>
<gene>
    <name evidence="3" type="primary">LOC102665309</name>
    <name evidence="2" type="ORF">GLYMA_02G002200</name>
</gene>
<dbReference type="OrthoDB" id="1681423at2759"/>
<organism evidence="2">
    <name type="scientific">Glycine max</name>
    <name type="common">Soybean</name>
    <name type="synonym">Glycine hispida</name>
    <dbReference type="NCBI Taxonomy" id="3847"/>
    <lineage>
        <taxon>Eukaryota</taxon>
        <taxon>Viridiplantae</taxon>
        <taxon>Streptophyta</taxon>
        <taxon>Embryophyta</taxon>
        <taxon>Tracheophyta</taxon>
        <taxon>Spermatophyta</taxon>
        <taxon>Magnoliopsida</taxon>
        <taxon>eudicotyledons</taxon>
        <taxon>Gunneridae</taxon>
        <taxon>Pentapetalae</taxon>
        <taxon>rosids</taxon>
        <taxon>fabids</taxon>
        <taxon>Fabales</taxon>
        <taxon>Fabaceae</taxon>
        <taxon>Papilionoideae</taxon>
        <taxon>50 kb inversion clade</taxon>
        <taxon>NPAAA clade</taxon>
        <taxon>indigoferoid/millettioid clade</taxon>
        <taxon>Phaseoleae</taxon>
        <taxon>Glycine</taxon>
        <taxon>Glycine subgen. Soja</taxon>
    </lineage>
</organism>
<sequence length="1334" mass="147761">MGNEMGNNNTSATKEEDNISEAEKKTFREDTSEVADGMSQDIHEDNAKEEIQNVPTSKANDVMEKASEASNDITNELGKGTWQEEGHAEDQKEKTQTISTVEAKDEDTQEKAIGIASNHTASMLENDSMEGDTHASDVNMENQMPPTAEAEGVQEKAEGLVSEDATTELGKVSLQEYSHEDYEKEKMQMNPTEEAKDVQEEATGLNSSSTASMPENDLLGEDSCKSDMNMENKMHPTAEVEDVQEKATGMASDYATSSLENDLLKGDAPEDDVHADHQKHQIIESKVDHQQIAARSDFNDKTSEFDDKPQEDQQDGNVVNPAANGIYVQEKTIIVASDAPLNFTNSFEGSAQGGNSEILSSSSLEGTQEYEKQEETRLREHLSVTYNNHLNNEPSIQQGDETTEVSIPEKSSNDGSVEAEGGNFGSLSSCSLEGTEEYDKQEETCLREQLLVTYNNHVNDEPSIQQGDETTEATQPEKSPNDGSVEAEGGHSESLSSSSLEGTKEYEKQEEPCFRDHLLVTYNIHLNNEPSIQQGDEITEVIQPEKSPNDGSVEAEGGHSESLSSSSLEGTEEYEKQEESCFRDHLLVTYNNHLNNEPSIQQGDEINEVIQPEKSPNDGSVEAEGGHSASLPSSSLEGTEEYEKQEESCFRDHLLQTYDNHLNNEPSIQQGNETTEVRQPEKSPNDGLVEVEGGNSESLSSSSLEGTEEYEKQEETCFREHLLVTYNHHFNNEASIQQDEEETTVLTVNPVNVSNNIEIQESLSGHSDHEEPDKFISEKSFQGTKSHLEVNFLDTNSHSELIKDDGLEKEMESHKKLCADKSDGKDRNEFGSSVIDTCGTPPSIDNTNGNSLTKVNCTTEDSLTSLLDSSIVDNPLKFDHEENYEVLYGESILSKSGSTMENSHDYKPDQCMKDSLKEYKSGMVYTCDMAIGSNGDTNGERKMLPDSNACKLATSDQVEEPKVTENGVPFDVDAYVNNYNKASEESGTVSDQKHFVVPEAKRVSLIAGLTVVDCRHEEGESYKNKIEESEASRVMVNTFDGTQMSEQCNSDLVTINQEESFPLQYNSSLLHICDDNQDNVKQDQSFTATSMPNSDWKLANETKNFAIDNHVSSKLTVPSVDLVDDEAFEKREEHLQHVKAASSAGAELTTSTATMSIEPSSIYSIFANGGYETRDSVTRLSTESNPDNSISCQMQKSPSFNLNLRKEARAEESDKIPLLHQDMSADKSLSKKTSQNLIKSVPHDDYEQCMLHIEEMPVQEKIVTMERSYSRKSKAPFIGLLKEEEEAHLLNMPQIQHNHVGTKNAVSSTSHKRKEKRKPRSSFFSSCICCATVP</sequence>
<proteinExistence type="predicted"/>
<feature type="region of interest" description="Disordered" evidence="1">
    <location>
        <begin position="662"/>
        <end position="713"/>
    </location>
</feature>
<dbReference type="Gramene" id="KRH69074">
    <property type="protein sequence ID" value="KRH69074"/>
    <property type="gene ID" value="GLYMA_02G002200"/>
</dbReference>
<reference evidence="2" key="3">
    <citation type="submission" date="2018-07" db="EMBL/GenBank/DDBJ databases">
        <title>WGS assembly of Glycine max.</title>
        <authorList>
            <person name="Schmutz J."/>
            <person name="Cannon S."/>
            <person name="Schlueter J."/>
            <person name="Ma J."/>
            <person name="Mitros T."/>
            <person name="Nelson W."/>
            <person name="Hyten D."/>
            <person name="Song Q."/>
            <person name="Thelen J."/>
            <person name="Cheng J."/>
            <person name="Xu D."/>
            <person name="Hellsten U."/>
            <person name="May G."/>
            <person name="Yu Y."/>
            <person name="Sakurai T."/>
            <person name="Umezawa T."/>
            <person name="Bhattacharyya M."/>
            <person name="Sandhu D."/>
            <person name="Valliyodan B."/>
            <person name="Lindquist E."/>
            <person name="Peto M."/>
            <person name="Grant D."/>
            <person name="Shu S."/>
            <person name="Goodstein D."/>
            <person name="Barry K."/>
            <person name="Futrell-Griggs M."/>
            <person name="Abernathy B."/>
            <person name="Du J."/>
            <person name="Tian Z."/>
            <person name="Zhu L."/>
            <person name="Gill N."/>
            <person name="Joshi T."/>
            <person name="Libault M."/>
            <person name="Sethuraman A."/>
            <person name="Zhang X."/>
            <person name="Shinozaki K."/>
            <person name="Nguyen H."/>
            <person name="Wing R."/>
            <person name="Cregan P."/>
            <person name="Specht J."/>
            <person name="Grimwood J."/>
            <person name="Rokhsar D."/>
            <person name="Stacey G."/>
            <person name="Shoemaker R."/>
            <person name="Jackson S."/>
        </authorList>
    </citation>
    <scope>NUCLEOTIDE SEQUENCE</scope>
    <source>
        <tissue evidence="2">Callus</tissue>
    </source>
</reference>
<feature type="compositionally biased region" description="Basic and acidic residues" evidence="1">
    <location>
        <begin position="502"/>
        <end position="511"/>
    </location>
</feature>
<feature type="compositionally biased region" description="Basic and acidic residues" evidence="1">
    <location>
        <begin position="675"/>
        <end position="684"/>
    </location>
</feature>
<name>K7K5R0_SOYBN</name>
<dbReference type="OMA" id="MENITHP"/>
<feature type="compositionally biased region" description="Basic and acidic residues" evidence="1">
    <location>
        <begin position="297"/>
        <end position="311"/>
    </location>
</feature>
<feature type="compositionally biased region" description="Polar residues" evidence="1">
    <location>
        <begin position="1"/>
        <end position="12"/>
    </location>
</feature>
<feature type="region of interest" description="Disordered" evidence="1">
    <location>
        <begin position="262"/>
        <end position="323"/>
    </location>
</feature>
<feature type="compositionally biased region" description="Basic and acidic residues" evidence="1">
    <location>
        <begin position="262"/>
        <end position="289"/>
    </location>
</feature>
<feature type="compositionally biased region" description="Basic and acidic residues" evidence="1">
    <location>
        <begin position="177"/>
        <end position="199"/>
    </location>
</feature>
<feature type="region of interest" description="Disordered" evidence="1">
    <location>
        <begin position="611"/>
        <end position="648"/>
    </location>
</feature>
<reference evidence="2 3" key="1">
    <citation type="journal article" date="2010" name="Nature">
        <title>Genome sequence of the palaeopolyploid soybean.</title>
        <authorList>
            <person name="Schmutz J."/>
            <person name="Cannon S.B."/>
            <person name="Schlueter J."/>
            <person name="Ma J."/>
            <person name="Mitros T."/>
            <person name="Nelson W."/>
            <person name="Hyten D.L."/>
            <person name="Song Q."/>
            <person name="Thelen J.J."/>
            <person name="Cheng J."/>
            <person name="Xu D."/>
            <person name="Hellsten U."/>
            <person name="May G.D."/>
            <person name="Yu Y."/>
            <person name="Sakurai T."/>
            <person name="Umezawa T."/>
            <person name="Bhattacharyya M.K."/>
            <person name="Sandhu D."/>
            <person name="Valliyodan B."/>
            <person name="Lindquist E."/>
            <person name="Peto M."/>
            <person name="Grant D."/>
            <person name="Shu S."/>
            <person name="Goodstein D."/>
            <person name="Barry K."/>
            <person name="Futrell-Griggs M."/>
            <person name="Abernathy B."/>
            <person name="Du J."/>
            <person name="Tian Z."/>
            <person name="Zhu L."/>
            <person name="Gill N."/>
            <person name="Joshi T."/>
            <person name="Libault M."/>
            <person name="Sethuraman A."/>
            <person name="Zhang X.-C."/>
            <person name="Shinozaki K."/>
            <person name="Nguyen H.T."/>
            <person name="Wing R.A."/>
            <person name="Cregan P."/>
            <person name="Specht J."/>
            <person name="Grimwood J."/>
            <person name="Rokhsar D."/>
            <person name="Stacey G."/>
            <person name="Shoemaker R.C."/>
            <person name="Jackson S.A."/>
        </authorList>
    </citation>
    <scope>NUCLEOTIDE SEQUENCE [LARGE SCALE GENOMIC DNA]</scope>
    <source>
        <strain evidence="3">cv. Williams 82</strain>
        <tissue evidence="2">Callus</tissue>
    </source>
</reference>
<feature type="compositionally biased region" description="Polar residues" evidence="1">
    <location>
        <begin position="384"/>
        <end position="400"/>
    </location>
</feature>
<reference evidence="3" key="2">
    <citation type="submission" date="2018-02" db="UniProtKB">
        <authorList>
            <consortium name="EnsemblPlants"/>
        </authorList>
    </citation>
    <scope>IDENTIFICATION</scope>
    <source>
        <strain evidence="3">Williams 82</strain>
    </source>
</reference>
<feature type="region of interest" description="Disordered" evidence="1">
    <location>
        <begin position="457"/>
        <end position="511"/>
    </location>
</feature>
<evidence type="ECO:0000313" key="3">
    <source>
        <dbReference type="EnsemblPlants" id="KRH69074"/>
    </source>
</evidence>
<feature type="compositionally biased region" description="Basic and acidic residues" evidence="1">
    <location>
        <begin position="82"/>
        <end position="95"/>
    </location>
</feature>
<dbReference type="PaxDb" id="3847-GLYMA02G00471.1"/>
<dbReference type="Proteomes" id="UP000008827">
    <property type="component" value="Chromosome 2"/>
</dbReference>
<dbReference type="eggNOG" id="ENOG502QQCX">
    <property type="taxonomic scope" value="Eukaryota"/>
</dbReference>
<dbReference type="ExpressionAtlas" id="K7K5R0">
    <property type="expression patterns" value="baseline and differential"/>
</dbReference>
<dbReference type="AlphaFoldDB" id="K7K5R0"/>
<evidence type="ECO:0000256" key="1">
    <source>
        <dbReference type="SAM" id="MobiDB-lite"/>
    </source>
</evidence>
<protein>
    <submittedName>
        <fullName evidence="2 3">Uncharacterized protein</fullName>
    </submittedName>
</protein>
<feature type="compositionally biased region" description="Basic and acidic residues" evidence="1">
    <location>
        <begin position="13"/>
        <end position="31"/>
    </location>
</feature>
<feature type="region of interest" description="Disordered" evidence="1">
    <location>
        <begin position="343"/>
        <end position="430"/>
    </location>
</feature>
<feature type="region of interest" description="Disordered" evidence="1">
    <location>
        <begin position="530"/>
        <end position="578"/>
    </location>
</feature>
<dbReference type="EnsemblPlants" id="KRH69074">
    <property type="protein sequence ID" value="KRH69074"/>
    <property type="gene ID" value="GLYMA_02G002200"/>
</dbReference>
<evidence type="ECO:0000313" key="2">
    <source>
        <dbReference type="EMBL" id="KRH69074.1"/>
    </source>
</evidence>
<feature type="compositionally biased region" description="Low complexity" evidence="1">
    <location>
        <begin position="492"/>
        <end position="501"/>
    </location>
</feature>
<feature type="region of interest" description="Disordered" evidence="1">
    <location>
        <begin position="1"/>
        <end position="229"/>
    </location>
</feature>
<dbReference type="EMBL" id="CM000835">
    <property type="protein sequence ID" value="KRH69074.1"/>
    <property type="molecule type" value="Genomic_DNA"/>
</dbReference>
<feature type="compositionally biased region" description="Basic and acidic residues" evidence="1">
    <location>
        <begin position="41"/>
        <end position="51"/>
    </location>
</feature>